<gene>
    <name evidence="2" type="ORF">NDU88_002479</name>
</gene>
<feature type="region of interest" description="Disordered" evidence="1">
    <location>
        <begin position="19"/>
        <end position="277"/>
    </location>
</feature>
<name>A0AAV7PA37_PLEWA</name>
<evidence type="ECO:0000256" key="1">
    <source>
        <dbReference type="SAM" id="MobiDB-lite"/>
    </source>
</evidence>
<protein>
    <submittedName>
        <fullName evidence="2">Uncharacterized protein</fullName>
    </submittedName>
</protein>
<feature type="compositionally biased region" description="Polar residues" evidence="1">
    <location>
        <begin position="224"/>
        <end position="241"/>
    </location>
</feature>
<accession>A0AAV7PA37</accession>
<evidence type="ECO:0000313" key="2">
    <source>
        <dbReference type="EMBL" id="KAJ1124015.1"/>
    </source>
</evidence>
<reference evidence="2" key="1">
    <citation type="journal article" date="2022" name="bioRxiv">
        <title>Sequencing and chromosome-scale assembly of the giantPleurodeles waltlgenome.</title>
        <authorList>
            <person name="Brown T."/>
            <person name="Elewa A."/>
            <person name="Iarovenko S."/>
            <person name="Subramanian E."/>
            <person name="Araus A.J."/>
            <person name="Petzold A."/>
            <person name="Susuki M."/>
            <person name="Suzuki K.-i.T."/>
            <person name="Hayashi T."/>
            <person name="Toyoda A."/>
            <person name="Oliveira C."/>
            <person name="Osipova E."/>
            <person name="Leigh N.D."/>
            <person name="Simon A."/>
            <person name="Yun M.H."/>
        </authorList>
    </citation>
    <scope>NUCLEOTIDE SEQUENCE</scope>
    <source>
        <strain evidence="2">20211129_DDA</strain>
        <tissue evidence="2">Liver</tissue>
    </source>
</reference>
<proteinExistence type="predicted"/>
<dbReference type="EMBL" id="JANPWB010000011">
    <property type="protein sequence ID" value="KAJ1124015.1"/>
    <property type="molecule type" value="Genomic_DNA"/>
</dbReference>
<feature type="compositionally biased region" description="Basic and acidic residues" evidence="1">
    <location>
        <begin position="199"/>
        <end position="212"/>
    </location>
</feature>
<evidence type="ECO:0000313" key="3">
    <source>
        <dbReference type="Proteomes" id="UP001066276"/>
    </source>
</evidence>
<comment type="caution">
    <text evidence="2">The sequence shown here is derived from an EMBL/GenBank/DDBJ whole genome shotgun (WGS) entry which is preliminary data.</text>
</comment>
<dbReference type="AlphaFoldDB" id="A0AAV7PA37"/>
<sequence>MDLVDYVLESYEYFREQGAEGALQLSGPTGISAASPRRTRPSQSRVRGRRDPRENFPTTGDRGSVSPAPGAPGCEGAVGLKTVSAESLPSRCPEHAAHTPPPASSSCRARQGRALAPSRPTSSTRRRGEPQLVPCCQAPGYGSGPRAQAAPETPGEADTRATSGFKKGLPGPKLTQETGQPRSRRQDPGGPKTSPTDRSSLRGDRSPERRDPSATAALEPRPPGQQSISIEASPGHPTSHSDTQRSSKKPRTGAIVTHCRSPRTPPHKELTCSGPRPTRLSNPGAAGSPLHPLRSRHSLLCPRKQRSRIPTCLYTLSEQREMLVCL</sequence>
<organism evidence="2 3">
    <name type="scientific">Pleurodeles waltl</name>
    <name type="common">Iberian ribbed newt</name>
    <dbReference type="NCBI Taxonomy" id="8319"/>
    <lineage>
        <taxon>Eukaryota</taxon>
        <taxon>Metazoa</taxon>
        <taxon>Chordata</taxon>
        <taxon>Craniata</taxon>
        <taxon>Vertebrata</taxon>
        <taxon>Euteleostomi</taxon>
        <taxon>Amphibia</taxon>
        <taxon>Batrachia</taxon>
        <taxon>Caudata</taxon>
        <taxon>Salamandroidea</taxon>
        <taxon>Salamandridae</taxon>
        <taxon>Pleurodelinae</taxon>
        <taxon>Pleurodeles</taxon>
    </lineage>
</organism>
<keyword evidence="3" id="KW-1185">Reference proteome</keyword>
<dbReference type="Proteomes" id="UP001066276">
    <property type="component" value="Chromosome 7"/>
</dbReference>